<reference evidence="3" key="1">
    <citation type="journal article" date="2019" name="Int. J. Syst. Evol. Microbiol.">
        <title>The Global Catalogue of Microorganisms (GCM) 10K type strain sequencing project: providing services to taxonomists for standard genome sequencing and annotation.</title>
        <authorList>
            <consortium name="The Broad Institute Genomics Platform"/>
            <consortium name="The Broad Institute Genome Sequencing Center for Infectious Disease"/>
            <person name="Wu L."/>
            <person name="Ma J."/>
        </authorList>
    </citation>
    <scope>NUCLEOTIDE SEQUENCE [LARGE SCALE GENOMIC DNA]</scope>
    <source>
        <strain evidence="3">JCM 14545</strain>
    </source>
</reference>
<sequence length="193" mass="20684">MTVDTGQGVDSPGPATIPAARGSAPRLEPLAGLEWSQAIELPRIASSATKPAEIRRAWVHRASEDHVLALFRSVSGGSDPVPSPWWLRALASGRLGSREDGFRVEDRIGQLLGRRPGWEYVPWAADGESGYWEFMPSERGAAGHAIPTTVLNTDRHAGWIDVLPAHSGTTPEPIAVAGLAGLRARLGEFEAVR</sequence>
<dbReference type="Proteomes" id="UP001501116">
    <property type="component" value="Unassembled WGS sequence"/>
</dbReference>
<evidence type="ECO:0000313" key="3">
    <source>
        <dbReference type="Proteomes" id="UP001501116"/>
    </source>
</evidence>
<evidence type="ECO:0000313" key="2">
    <source>
        <dbReference type="EMBL" id="GAA1969074.1"/>
    </source>
</evidence>
<accession>A0ABP5CWN4</accession>
<evidence type="ECO:0000256" key="1">
    <source>
        <dbReference type="SAM" id="MobiDB-lite"/>
    </source>
</evidence>
<keyword evidence="3" id="KW-1185">Reference proteome</keyword>
<name>A0ABP5CWN4_9PSEU</name>
<organism evidence="2 3">
    <name type="scientific">Amycolatopsis minnesotensis</name>
    <dbReference type="NCBI Taxonomy" id="337894"/>
    <lineage>
        <taxon>Bacteria</taxon>
        <taxon>Bacillati</taxon>
        <taxon>Actinomycetota</taxon>
        <taxon>Actinomycetes</taxon>
        <taxon>Pseudonocardiales</taxon>
        <taxon>Pseudonocardiaceae</taxon>
        <taxon>Amycolatopsis</taxon>
    </lineage>
</organism>
<feature type="region of interest" description="Disordered" evidence="1">
    <location>
        <begin position="1"/>
        <end position="23"/>
    </location>
</feature>
<gene>
    <name evidence="2" type="ORF">GCM10009754_47850</name>
</gene>
<dbReference type="EMBL" id="BAAANN010000019">
    <property type="protein sequence ID" value="GAA1969074.1"/>
    <property type="molecule type" value="Genomic_DNA"/>
</dbReference>
<protein>
    <submittedName>
        <fullName evidence="2">Uncharacterized protein</fullName>
    </submittedName>
</protein>
<dbReference type="RefSeq" id="WP_425546507.1">
    <property type="nucleotide sequence ID" value="NZ_BAAANN010000019.1"/>
</dbReference>
<proteinExistence type="predicted"/>
<comment type="caution">
    <text evidence="2">The sequence shown here is derived from an EMBL/GenBank/DDBJ whole genome shotgun (WGS) entry which is preliminary data.</text>
</comment>